<keyword evidence="2" id="KW-0238">DNA-binding</keyword>
<dbReference type="SMART" id="SM00419">
    <property type="entry name" value="HTH_CRP"/>
    <property type="match status" value="1"/>
</dbReference>
<evidence type="ECO:0000313" key="5">
    <source>
        <dbReference type="EMBL" id="AWN42755.1"/>
    </source>
</evidence>
<dbReference type="InterPro" id="IPR000595">
    <property type="entry name" value="cNMP-bd_dom"/>
</dbReference>
<dbReference type="CDD" id="cd00038">
    <property type="entry name" value="CAP_ED"/>
    <property type="match status" value="1"/>
</dbReference>
<evidence type="ECO:0000256" key="2">
    <source>
        <dbReference type="ARBA" id="ARBA00023125"/>
    </source>
</evidence>
<evidence type="ECO:0000256" key="3">
    <source>
        <dbReference type="ARBA" id="ARBA00023163"/>
    </source>
</evidence>
<dbReference type="PROSITE" id="PS51063">
    <property type="entry name" value="HTH_CRP_2"/>
    <property type="match status" value="1"/>
</dbReference>
<dbReference type="Gene3D" id="1.10.10.10">
    <property type="entry name" value="Winged helix-like DNA-binding domain superfamily/Winged helix DNA-binding domain"/>
    <property type="match status" value="1"/>
</dbReference>
<dbReference type="SUPFAM" id="SSF51206">
    <property type="entry name" value="cAMP-binding domain-like"/>
    <property type="match status" value="1"/>
</dbReference>
<dbReference type="Pfam" id="PF00027">
    <property type="entry name" value="cNMP_binding"/>
    <property type="match status" value="1"/>
</dbReference>
<dbReference type="GO" id="GO:0006355">
    <property type="term" value="P:regulation of DNA-templated transcription"/>
    <property type="evidence" value="ECO:0007669"/>
    <property type="project" value="InterPro"/>
</dbReference>
<dbReference type="GO" id="GO:0003677">
    <property type="term" value="F:DNA binding"/>
    <property type="evidence" value="ECO:0007669"/>
    <property type="project" value="UniProtKB-KW"/>
</dbReference>
<dbReference type="OrthoDB" id="7584044at2"/>
<keyword evidence="6" id="KW-1185">Reference proteome</keyword>
<protein>
    <submittedName>
        <fullName evidence="5">Crp/Fnr family transcriptional regulator</fullName>
    </submittedName>
</protein>
<name>A0A2U8W9E9_9HYPH</name>
<dbReference type="InterPro" id="IPR018490">
    <property type="entry name" value="cNMP-bd_dom_sf"/>
</dbReference>
<reference evidence="6" key="1">
    <citation type="submission" date="2018-05" db="EMBL/GenBank/DDBJ databases">
        <title>Complete Genome Sequence of Methylobacterium sp. 17SD2-17.</title>
        <authorList>
            <person name="Srinivasan S."/>
        </authorList>
    </citation>
    <scope>NUCLEOTIDE SEQUENCE [LARGE SCALE GENOMIC DNA]</scope>
    <source>
        <strain evidence="6">17SD2-17</strain>
    </source>
</reference>
<gene>
    <name evidence="5" type="ORF">DK389_22440</name>
</gene>
<dbReference type="InterPro" id="IPR036388">
    <property type="entry name" value="WH-like_DNA-bd_sf"/>
</dbReference>
<evidence type="ECO:0000313" key="6">
    <source>
        <dbReference type="Proteomes" id="UP000245926"/>
    </source>
</evidence>
<keyword evidence="1" id="KW-0805">Transcription regulation</keyword>
<dbReference type="EMBL" id="CP029550">
    <property type="protein sequence ID" value="AWN42755.1"/>
    <property type="molecule type" value="Genomic_DNA"/>
</dbReference>
<dbReference type="InterPro" id="IPR012318">
    <property type="entry name" value="HTH_CRP"/>
</dbReference>
<dbReference type="Gene3D" id="2.60.120.10">
    <property type="entry name" value="Jelly Rolls"/>
    <property type="match status" value="1"/>
</dbReference>
<dbReference type="InterPro" id="IPR036390">
    <property type="entry name" value="WH_DNA-bd_sf"/>
</dbReference>
<sequence>MTPGHNAILLLRRLESIASLADEERRALENLPISAKVIPPHQDIVRGKERTSHCCLVLEGWAYRYKMLHEGRRQILSLHIPGDAPDLHSLYLDEMDHALGALSRVTVGFIPHEAIHNLIRRFPNLVAALWRETLIDAAIFCERITSLGQRDASKRLAHLFCELYLRLRAVGLADGHSYALPVTQLDLSDALGMTNVHVNRVLQELRRRELITLRGGRLTINHWPELVEVAEFDAGYLHLRPRADL</sequence>
<accession>A0A2U8W9E9</accession>
<organism evidence="5 6">
    <name type="scientific">Methylobacterium durans</name>
    <dbReference type="NCBI Taxonomy" id="2202825"/>
    <lineage>
        <taxon>Bacteria</taxon>
        <taxon>Pseudomonadati</taxon>
        <taxon>Pseudomonadota</taxon>
        <taxon>Alphaproteobacteria</taxon>
        <taxon>Hyphomicrobiales</taxon>
        <taxon>Methylobacteriaceae</taxon>
        <taxon>Methylobacterium</taxon>
    </lineage>
</organism>
<proteinExistence type="predicted"/>
<keyword evidence="3" id="KW-0804">Transcription</keyword>
<dbReference type="Proteomes" id="UP000245926">
    <property type="component" value="Chromosome"/>
</dbReference>
<evidence type="ECO:0000259" key="4">
    <source>
        <dbReference type="PROSITE" id="PS51063"/>
    </source>
</evidence>
<dbReference type="Pfam" id="PF13545">
    <property type="entry name" value="HTH_Crp_2"/>
    <property type="match status" value="1"/>
</dbReference>
<dbReference type="KEGG" id="mets:DK389_22440"/>
<dbReference type="SUPFAM" id="SSF46785">
    <property type="entry name" value="Winged helix' DNA-binding domain"/>
    <property type="match status" value="1"/>
</dbReference>
<dbReference type="InterPro" id="IPR014710">
    <property type="entry name" value="RmlC-like_jellyroll"/>
</dbReference>
<feature type="domain" description="HTH crp-type" evidence="4">
    <location>
        <begin position="150"/>
        <end position="224"/>
    </location>
</feature>
<dbReference type="AlphaFoldDB" id="A0A2U8W9E9"/>
<evidence type="ECO:0000256" key="1">
    <source>
        <dbReference type="ARBA" id="ARBA00023015"/>
    </source>
</evidence>